<dbReference type="RefSeq" id="WP_075023507.1">
    <property type="nucleotide sequence ID" value="NZ_FOVH01000015.1"/>
</dbReference>
<dbReference type="InterPro" id="IPR051011">
    <property type="entry name" value="Metal_resp_trans_reg"/>
</dbReference>
<dbReference type="EMBL" id="FOVH01000015">
    <property type="protein sequence ID" value="SFP54132.1"/>
    <property type="molecule type" value="Genomic_DNA"/>
</dbReference>
<dbReference type="InterPro" id="IPR001845">
    <property type="entry name" value="HTH_ArsR_DNA-bd_dom"/>
</dbReference>
<dbReference type="CDD" id="cd00090">
    <property type="entry name" value="HTH_ARSR"/>
    <property type="match status" value="1"/>
</dbReference>
<dbReference type="GO" id="GO:0003700">
    <property type="term" value="F:DNA-binding transcription factor activity"/>
    <property type="evidence" value="ECO:0007669"/>
    <property type="project" value="InterPro"/>
</dbReference>
<dbReference type="InParanoid" id="A0A1I5R6I1"/>
<dbReference type="InterPro" id="IPR036388">
    <property type="entry name" value="WH-like_DNA-bd_sf"/>
</dbReference>
<dbReference type="PANTHER" id="PTHR43132">
    <property type="entry name" value="ARSENICAL RESISTANCE OPERON REPRESSOR ARSR-RELATED"/>
    <property type="match status" value="1"/>
</dbReference>
<dbReference type="Gene3D" id="1.10.10.10">
    <property type="entry name" value="Winged helix-like DNA-binding domain superfamily/Winged helix DNA-binding domain"/>
    <property type="match status" value="1"/>
</dbReference>
<evidence type="ECO:0000256" key="2">
    <source>
        <dbReference type="ARBA" id="ARBA00023125"/>
    </source>
</evidence>
<keyword evidence="3" id="KW-0804">Transcription</keyword>
<dbReference type="GO" id="GO:0003677">
    <property type="term" value="F:DNA binding"/>
    <property type="evidence" value="ECO:0007669"/>
    <property type="project" value="UniProtKB-KW"/>
</dbReference>
<dbReference type="SUPFAM" id="SSF46785">
    <property type="entry name" value="Winged helix' DNA-binding domain"/>
    <property type="match status" value="1"/>
</dbReference>
<evidence type="ECO:0000256" key="1">
    <source>
        <dbReference type="ARBA" id="ARBA00023015"/>
    </source>
</evidence>
<keyword evidence="1" id="KW-0805">Transcription regulation</keyword>
<accession>A0A1I5R6I1</accession>
<dbReference type="eggNOG" id="COG0640">
    <property type="taxonomic scope" value="Bacteria"/>
</dbReference>
<protein>
    <submittedName>
        <fullName evidence="5">Helix-turn-helix domain-containing protein</fullName>
    </submittedName>
</protein>
<proteinExistence type="predicted"/>
<sequence length="338" mass="36692">MYRIEVGPGDLAASRFGIAPLIEVHGALGLLAGRMPVGPLGPWVERTRPAYRCIAGDPAIRALAFLRRPHGYMADFVVPPPARPNLTVPDQLAVVRATPLDQARREIARNLTGLPEPDAAVRDVLDAPDVVDRLATGLETAWRVLLEPDWPVLRSILERDIVHRAGRLAAYGWAEALDGLSRQVRWRDGVIEADIRADATFRLGGAGLTFVPVIFSDLGAALEQDWPYTLMYRARGVAALWETRPPHDSDALAKLVGRTRADLLRLLADPATTTWLSARLRMSLGGIGDHLAVLRAAGLVTRERSGRSVLYRRTAVGDVLAGTPPETPEAAPALRDGP</sequence>
<dbReference type="InterPro" id="IPR011991">
    <property type="entry name" value="ArsR-like_HTH"/>
</dbReference>
<evidence type="ECO:0000313" key="6">
    <source>
        <dbReference type="Proteomes" id="UP000183413"/>
    </source>
</evidence>
<dbReference type="PANTHER" id="PTHR43132:SF6">
    <property type="entry name" value="HTH-TYPE TRANSCRIPTIONAL REPRESSOR CZRA"/>
    <property type="match status" value="1"/>
</dbReference>
<dbReference type="Pfam" id="PF12840">
    <property type="entry name" value="HTH_20"/>
    <property type="match status" value="1"/>
</dbReference>
<dbReference type="AlphaFoldDB" id="A0A1I5R6I1"/>
<dbReference type="Proteomes" id="UP000183413">
    <property type="component" value="Unassembled WGS sequence"/>
</dbReference>
<dbReference type="InterPro" id="IPR036390">
    <property type="entry name" value="WH_DNA-bd_sf"/>
</dbReference>
<gene>
    <name evidence="5" type="ORF">SAMN04489713_1153</name>
</gene>
<organism evidence="5 6">
    <name type="scientific">Actinomadura madurae</name>
    <dbReference type="NCBI Taxonomy" id="1993"/>
    <lineage>
        <taxon>Bacteria</taxon>
        <taxon>Bacillati</taxon>
        <taxon>Actinomycetota</taxon>
        <taxon>Actinomycetes</taxon>
        <taxon>Streptosporangiales</taxon>
        <taxon>Thermomonosporaceae</taxon>
        <taxon>Actinomadura</taxon>
    </lineage>
</organism>
<name>A0A1I5R6I1_9ACTN</name>
<feature type="domain" description="HTH arsR-type" evidence="4">
    <location>
        <begin position="250"/>
        <end position="325"/>
    </location>
</feature>
<dbReference type="SMART" id="SM00418">
    <property type="entry name" value="HTH_ARSR"/>
    <property type="match status" value="1"/>
</dbReference>
<evidence type="ECO:0000256" key="3">
    <source>
        <dbReference type="ARBA" id="ARBA00023163"/>
    </source>
</evidence>
<evidence type="ECO:0000313" key="5">
    <source>
        <dbReference type="EMBL" id="SFP54132.1"/>
    </source>
</evidence>
<evidence type="ECO:0000259" key="4">
    <source>
        <dbReference type="SMART" id="SM00418"/>
    </source>
</evidence>
<reference evidence="5 6" key="1">
    <citation type="submission" date="2016-10" db="EMBL/GenBank/DDBJ databases">
        <authorList>
            <person name="de Groot N.N."/>
        </authorList>
    </citation>
    <scope>NUCLEOTIDE SEQUENCE [LARGE SCALE GENOMIC DNA]</scope>
    <source>
        <strain evidence="5 6">DSM 43067</strain>
    </source>
</reference>
<dbReference type="STRING" id="1993.SAMN04489713_1153"/>
<keyword evidence="2" id="KW-0238">DNA-binding</keyword>
<keyword evidence="6" id="KW-1185">Reference proteome</keyword>